<feature type="transmembrane region" description="Helical" evidence="1">
    <location>
        <begin position="88"/>
        <end position="109"/>
    </location>
</feature>
<evidence type="ECO:0000313" key="2">
    <source>
        <dbReference type="EMBL" id="KAF2101985.1"/>
    </source>
</evidence>
<dbReference type="Proteomes" id="UP000799772">
    <property type="component" value="Unassembled WGS sequence"/>
</dbReference>
<dbReference type="EMBL" id="ML978123">
    <property type="protein sequence ID" value="KAF2101985.1"/>
    <property type="molecule type" value="Genomic_DNA"/>
</dbReference>
<comment type="caution">
    <text evidence="2">The sequence shown here is derived from an EMBL/GenBank/DDBJ whole genome shotgun (WGS) entry which is preliminary data.</text>
</comment>
<accession>A0A9P4IMJ8</accession>
<keyword evidence="3" id="KW-1185">Reference proteome</keyword>
<keyword evidence="1" id="KW-0812">Transmembrane</keyword>
<gene>
    <name evidence="2" type="ORF">NA57DRAFT_53925</name>
</gene>
<evidence type="ECO:0000256" key="1">
    <source>
        <dbReference type="SAM" id="Phobius"/>
    </source>
</evidence>
<evidence type="ECO:0000313" key="3">
    <source>
        <dbReference type="Proteomes" id="UP000799772"/>
    </source>
</evidence>
<organism evidence="2 3">
    <name type="scientific">Rhizodiscina lignyota</name>
    <dbReference type="NCBI Taxonomy" id="1504668"/>
    <lineage>
        <taxon>Eukaryota</taxon>
        <taxon>Fungi</taxon>
        <taxon>Dikarya</taxon>
        <taxon>Ascomycota</taxon>
        <taxon>Pezizomycotina</taxon>
        <taxon>Dothideomycetes</taxon>
        <taxon>Pleosporomycetidae</taxon>
        <taxon>Aulographales</taxon>
        <taxon>Rhizodiscinaceae</taxon>
        <taxon>Rhizodiscina</taxon>
    </lineage>
</organism>
<keyword evidence="1" id="KW-1133">Transmembrane helix</keyword>
<reference evidence="2" key="1">
    <citation type="journal article" date="2020" name="Stud. Mycol.">
        <title>101 Dothideomycetes genomes: a test case for predicting lifestyles and emergence of pathogens.</title>
        <authorList>
            <person name="Haridas S."/>
            <person name="Albert R."/>
            <person name="Binder M."/>
            <person name="Bloem J."/>
            <person name="Labutti K."/>
            <person name="Salamov A."/>
            <person name="Andreopoulos B."/>
            <person name="Baker S."/>
            <person name="Barry K."/>
            <person name="Bills G."/>
            <person name="Bluhm B."/>
            <person name="Cannon C."/>
            <person name="Castanera R."/>
            <person name="Culley D."/>
            <person name="Daum C."/>
            <person name="Ezra D."/>
            <person name="Gonzalez J."/>
            <person name="Henrissat B."/>
            <person name="Kuo A."/>
            <person name="Liang C."/>
            <person name="Lipzen A."/>
            <person name="Lutzoni F."/>
            <person name="Magnuson J."/>
            <person name="Mondo S."/>
            <person name="Nolan M."/>
            <person name="Ohm R."/>
            <person name="Pangilinan J."/>
            <person name="Park H.-J."/>
            <person name="Ramirez L."/>
            <person name="Alfaro M."/>
            <person name="Sun H."/>
            <person name="Tritt A."/>
            <person name="Yoshinaga Y."/>
            <person name="Zwiers L.-H."/>
            <person name="Turgeon B."/>
            <person name="Goodwin S."/>
            <person name="Spatafora J."/>
            <person name="Crous P."/>
            <person name="Grigoriev I."/>
        </authorList>
    </citation>
    <scope>NUCLEOTIDE SEQUENCE</scope>
    <source>
        <strain evidence="2">CBS 133067</strain>
    </source>
</reference>
<sequence length="131" mass="13976">MWTSGITTIPPISNDVYAARLGLQLNTYWGLINGMYAIPGGISPTTAIMAGTNVSDYTGVNSGLYFLANSSTSVGTQTTSTSVIQAHYGWIVALSVSITSIVMIIATLVPPIIRYTCTRSPDVMQYLQFGD</sequence>
<dbReference type="OrthoDB" id="3692311at2759"/>
<keyword evidence="1" id="KW-0472">Membrane</keyword>
<name>A0A9P4IMJ8_9PEZI</name>
<dbReference type="AlphaFoldDB" id="A0A9P4IMJ8"/>
<protein>
    <submittedName>
        <fullName evidence="2">Uncharacterized protein</fullName>
    </submittedName>
</protein>
<proteinExistence type="predicted"/>